<keyword evidence="4 5" id="KW-0949">S-adenosyl-L-methionine</keyword>
<dbReference type="InterPro" id="IPR023576">
    <property type="entry name" value="UbiE/COQ5_MeTrFase_CS"/>
</dbReference>
<feature type="binding site" evidence="5">
    <location>
        <begin position="110"/>
        <end position="111"/>
    </location>
    <ligand>
        <name>S-adenosyl-L-methionine</name>
        <dbReference type="ChEBI" id="CHEBI:59789"/>
    </ligand>
</feature>
<feature type="binding site" evidence="5">
    <location>
        <position position="81"/>
    </location>
    <ligand>
        <name>S-adenosyl-L-methionine</name>
        <dbReference type="ChEBI" id="CHEBI:59789"/>
    </ligand>
</feature>
<dbReference type="HAMAP" id="MF_01813">
    <property type="entry name" value="MenG_UbiE_methyltr"/>
    <property type="match status" value="1"/>
</dbReference>
<dbReference type="Pfam" id="PF01209">
    <property type="entry name" value="Ubie_methyltran"/>
    <property type="match status" value="1"/>
</dbReference>
<comment type="function">
    <text evidence="5">Methyltransferase required for the conversion of demethylmenaquinol (DMKH2) to menaquinol (MKH2).</text>
</comment>
<evidence type="ECO:0000256" key="4">
    <source>
        <dbReference type="ARBA" id="ARBA00022691"/>
    </source>
</evidence>
<dbReference type="CDD" id="cd02440">
    <property type="entry name" value="AdoMet_MTases"/>
    <property type="match status" value="1"/>
</dbReference>
<comment type="catalytic activity">
    <reaction evidence="5">
        <text>a 2-demethylmenaquinol + S-adenosyl-L-methionine = a menaquinol + S-adenosyl-L-homocysteine + H(+)</text>
        <dbReference type="Rhea" id="RHEA:42640"/>
        <dbReference type="Rhea" id="RHEA-COMP:9539"/>
        <dbReference type="Rhea" id="RHEA-COMP:9563"/>
        <dbReference type="ChEBI" id="CHEBI:15378"/>
        <dbReference type="ChEBI" id="CHEBI:18151"/>
        <dbReference type="ChEBI" id="CHEBI:55437"/>
        <dbReference type="ChEBI" id="CHEBI:57856"/>
        <dbReference type="ChEBI" id="CHEBI:59789"/>
        <dbReference type="EC" id="2.1.1.163"/>
    </reaction>
</comment>
<comment type="pathway">
    <text evidence="5">Quinol/quinone metabolism; menaquinone biosynthesis; menaquinol from 1,4-dihydroxy-2-naphthoate: step 2/2.</text>
</comment>
<dbReference type="EMBL" id="DSTK01000027">
    <property type="protein sequence ID" value="HFK97484.1"/>
    <property type="molecule type" value="Genomic_DNA"/>
</dbReference>
<keyword evidence="1 5" id="KW-0474">Menaquinone biosynthesis</keyword>
<dbReference type="NCBIfam" id="NF001244">
    <property type="entry name" value="PRK00216.1-5"/>
    <property type="match status" value="1"/>
</dbReference>
<comment type="similarity">
    <text evidence="5">Belongs to the class I-like SAM-binding methyltransferase superfamily. MenG/UbiE family.</text>
</comment>
<evidence type="ECO:0000256" key="3">
    <source>
        <dbReference type="ARBA" id="ARBA00022679"/>
    </source>
</evidence>
<feature type="binding site" evidence="5">
    <location>
        <position position="61"/>
    </location>
    <ligand>
        <name>S-adenosyl-L-methionine</name>
        <dbReference type="ChEBI" id="CHEBI:59789"/>
    </ligand>
</feature>
<dbReference type="InterPro" id="IPR004033">
    <property type="entry name" value="UbiE/COQ5_MeTrFase"/>
</dbReference>
<dbReference type="UniPathway" id="UPA00079">
    <property type="reaction ID" value="UER00169"/>
</dbReference>
<comment type="caution">
    <text evidence="6">The sequence shown here is derived from an EMBL/GenBank/DDBJ whole genome shotgun (WGS) entry which is preliminary data.</text>
</comment>
<dbReference type="Gene3D" id="3.40.50.150">
    <property type="entry name" value="Vaccinia Virus protein VP39"/>
    <property type="match status" value="1"/>
</dbReference>
<dbReference type="NCBIfam" id="TIGR01934">
    <property type="entry name" value="MenG_MenH_UbiE"/>
    <property type="match status" value="1"/>
</dbReference>
<evidence type="ECO:0000256" key="2">
    <source>
        <dbReference type="ARBA" id="ARBA00022603"/>
    </source>
</evidence>
<dbReference type="GO" id="GO:0009234">
    <property type="term" value="P:menaquinone biosynthetic process"/>
    <property type="evidence" value="ECO:0007669"/>
    <property type="project" value="UniProtKB-UniRule"/>
</dbReference>
<dbReference type="InterPro" id="IPR029063">
    <property type="entry name" value="SAM-dependent_MTases_sf"/>
</dbReference>
<comment type="caution">
    <text evidence="5">Lacks conserved residue(s) required for the propagation of feature annotation.</text>
</comment>
<dbReference type="AlphaFoldDB" id="A0A831ZS38"/>
<evidence type="ECO:0000256" key="5">
    <source>
        <dbReference type="HAMAP-Rule" id="MF_01813"/>
    </source>
</evidence>
<protein>
    <recommendedName>
        <fullName evidence="5">Demethylmenaquinone methyltransferase</fullName>
        <ecNumber evidence="5">2.1.1.163</ecNumber>
    </recommendedName>
</protein>
<dbReference type="PROSITE" id="PS51608">
    <property type="entry name" value="SAM_MT_UBIE"/>
    <property type="match status" value="1"/>
</dbReference>
<keyword evidence="3 5" id="KW-0808">Transferase</keyword>
<dbReference type="GO" id="GO:0032259">
    <property type="term" value="P:methylation"/>
    <property type="evidence" value="ECO:0007669"/>
    <property type="project" value="UniProtKB-KW"/>
</dbReference>
<dbReference type="PANTHER" id="PTHR43591">
    <property type="entry name" value="METHYLTRANSFERASE"/>
    <property type="match status" value="1"/>
</dbReference>
<gene>
    <name evidence="6" type="primary">ubiE</name>
    <name evidence="5" type="synonym">menG</name>
    <name evidence="6" type="ORF">ENS06_09215</name>
</gene>
<dbReference type="GO" id="GO:0043770">
    <property type="term" value="F:demethylmenaquinone methyltransferase activity"/>
    <property type="evidence" value="ECO:0007669"/>
    <property type="project" value="UniProtKB-UniRule"/>
</dbReference>
<dbReference type="GO" id="GO:0006744">
    <property type="term" value="P:ubiquinone biosynthetic process"/>
    <property type="evidence" value="ECO:0007669"/>
    <property type="project" value="UniProtKB-UniPathway"/>
</dbReference>
<organism evidence="6">
    <name type="scientific">Desulfacinum infernum</name>
    <dbReference type="NCBI Taxonomy" id="35837"/>
    <lineage>
        <taxon>Bacteria</taxon>
        <taxon>Pseudomonadati</taxon>
        <taxon>Thermodesulfobacteriota</taxon>
        <taxon>Syntrophobacteria</taxon>
        <taxon>Syntrophobacterales</taxon>
        <taxon>Syntrophobacteraceae</taxon>
        <taxon>Desulfacinum</taxon>
    </lineage>
</organism>
<dbReference type="SUPFAM" id="SSF53335">
    <property type="entry name" value="S-adenosyl-L-methionine-dependent methyltransferases"/>
    <property type="match status" value="1"/>
</dbReference>
<dbReference type="PROSITE" id="PS01183">
    <property type="entry name" value="UBIE_1"/>
    <property type="match status" value="1"/>
</dbReference>
<dbReference type="UniPathway" id="UPA00232"/>
<accession>A0A831ZS38</accession>
<evidence type="ECO:0000256" key="1">
    <source>
        <dbReference type="ARBA" id="ARBA00022428"/>
    </source>
</evidence>
<sequence>MSLEKSPQRIGSMFDRIAATYDFLNHFLSLGVDLWWRRQAVQALWRCAPQTRTVLDVATGTGDLAFAALRHQPQAVVVGLDLSRKMLRIAEQKRRARSIPERRYGLIAGDALSMPFRDSTFDAVMIAYGIRNMPDTAQAFREFRRVLRPGGRVLILEFSLPSHPLFRRPYLFYFEKILPRLGGWVSRDGEAYRYLPASVGAFIRPEAMSAFGAAEGFDPQRIRLLTGGITYYWIGRCTKDGP</sequence>
<dbReference type="PROSITE" id="PS01184">
    <property type="entry name" value="UBIE_2"/>
    <property type="match status" value="1"/>
</dbReference>
<dbReference type="PANTHER" id="PTHR43591:SF24">
    <property type="entry name" value="2-METHOXY-6-POLYPRENYL-1,4-BENZOQUINOL METHYLASE, MITOCHONDRIAL"/>
    <property type="match status" value="1"/>
</dbReference>
<name>A0A831ZS38_9BACT</name>
<keyword evidence="2 5" id="KW-0489">Methyltransferase</keyword>
<evidence type="ECO:0000313" key="6">
    <source>
        <dbReference type="EMBL" id="HFK97484.1"/>
    </source>
</evidence>
<reference evidence="6" key="1">
    <citation type="journal article" date="2020" name="mSystems">
        <title>Genome- and Community-Level Interaction Insights into Carbon Utilization and Element Cycling Functions of Hydrothermarchaeota in Hydrothermal Sediment.</title>
        <authorList>
            <person name="Zhou Z."/>
            <person name="Liu Y."/>
            <person name="Xu W."/>
            <person name="Pan J."/>
            <person name="Luo Z.H."/>
            <person name="Li M."/>
        </authorList>
    </citation>
    <scope>NUCLEOTIDE SEQUENCE [LARGE SCALE GENOMIC DNA]</scope>
    <source>
        <strain evidence="6">SpSt-456</strain>
    </source>
</reference>
<proteinExistence type="inferred from homology"/>
<dbReference type="EC" id="2.1.1.163" evidence="5"/>